<evidence type="ECO:0000259" key="10">
    <source>
        <dbReference type="PROSITE" id="PS50893"/>
    </source>
</evidence>
<dbReference type="InterPro" id="IPR050763">
    <property type="entry name" value="ABC_transporter_ATP-binding"/>
</dbReference>
<organism evidence="11 12">
    <name type="scientific">Rhodococcoides kroppenstedtii</name>
    <dbReference type="NCBI Taxonomy" id="293050"/>
    <lineage>
        <taxon>Bacteria</taxon>
        <taxon>Bacillati</taxon>
        <taxon>Actinomycetota</taxon>
        <taxon>Actinomycetes</taxon>
        <taxon>Mycobacteriales</taxon>
        <taxon>Nocardiaceae</taxon>
        <taxon>Rhodococcoides</taxon>
    </lineage>
</organism>
<evidence type="ECO:0000256" key="9">
    <source>
        <dbReference type="ARBA" id="ARBA00049985"/>
    </source>
</evidence>
<dbReference type="InterPro" id="IPR027417">
    <property type="entry name" value="P-loop_NTPase"/>
</dbReference>
<dbReference type="InterPro" id="IPR017871">
    <property type="entry name" value="ABC_transporter-like_CS"/>
</dbReference>
<dbReference type="PANTHER" id="PTHR42711">
    <property type="entry name" value="ABC TRANSPORTER ATP-BINDING PROTEIN"/>
    <property type="match status" value="1"/>
</dbReference>
<comment type="subcellular location">
    <subcellularLocation>
        <location evidence="1">Cell membrane</location>
        <topology evidence="1">Peripheral membrane protein</topology>
        <orientation evidence="1">Cytoplasmic side</orientation>
    </subcellularLocation>
</comment>
<keyword evidence="2" id="KW-0813">Transport</keyword>
<dbReference type="InterPro" id="IPR005894">
    <property type="entry name" value="DrrA"/>
</dbReference>
<evidence type="ECO:0000313" key="12">
    <source>
        <dbReference type="Proteomes" id="UP000182054"/>
    </source>
</evidence>
<dbReference type="GO" id="GO:0005524">
    <property type="term" value="F:ATP binding"/>
    <property type="evidence" value="ECO:0007669"/>
    <property type="project" value="UniProtKB-KW"/>
</dbReference>
<dbReference type="OrthoDB" id="9804819at2"/>
<keyword evidence="8" id="KW-0046">Antibiotic resistance</keyword>
<accession>A0A1I0UDW2</accession>
<evidence type="ECO:0000256" key="3">
    <source>
        <dbReference type="ARBA" id="ARBA00022475"/>
    </source>
</evidence>
<dbReference type="GO" id="GO:0046677">
    <property type="term" value="P:response to antibiotic"/>
    <property type="evidence" value="ECO:0007669"/>
    <property type="project" value="UniProtKB-KW"/>
</dbReference>
<evidence type="ECO:0000256" key="7">
    <source>
        <dbReference type="ARBA" id="ARBA00023136"/>
    </source>
</evidence>
<proteinExistence type="inferred from homology"/>
<dbReference type="InterPro" id="IPR003593">
    <property type="entry name" value="AAA+_ATPase"/>
</dbReference>
<dbReference type="NCBIfam" id="TIGR01188">
    <property type="entry name" value="drrA"/>
    <property type="match status" value="1"/>
</dbReference>
<keyword evidence="6" id="KW-1278">Translocase</keyword>
<dbReference type="PROSITE" id="PS50893">
    <property type="entry name" value="ABC_TRANSPORTER_2"/>
    <property type="match status" value="1"/>
</dbReference>
<keyword evidence="4" id="KW-0547">Nucleotide-binding</keyword>
<evidence type="ECO:0000313" key="11">
    <source>
        <dbReference type="EMBL" id="SFA61987.1"/>
    </source>
</evidence>
<dbReference type="Pfam" id="PF00005">
    <property type="entry name" value="ABC_tran"/>
    <property type="match status" value="1"/>
</dbReference>
<evidence type="ECO:0000256" key="5">
    <source>
        <dbReference type="ARBA" id="ARBA00022840"/>
    </source>
</evidence>
<sequence>MPTGVAVHVDGITKSFGDVHALRGVSFSVPVGSVLGVLGPNGAGKTTTVNVLSTLLRPDGGHATVAGFDVVKNAQEVRKRIMLTGQYAALDQGLTGAENLELFGRLMGLSKKAARARGTELLEQFDLVAAADRKVSGYSGGMRRRIDIACGLVTRPDVVFLDEPTTGLDPRSRQAVWSLVENLKTEGITILLTTQYLEEADLLSDNIVVIDKGTVIAEGTADQLKARTGDSYLEVVPRQPADLGRVRDILADVAGSSSGVDDSEPDRVSIPAAHGPRTLTEVVRRLDMAQIDLADIALRRPSLDDVFLSLTGHTERRDEPAR</sequence>
<dbReference type="InterPro" id="IPR003439">
    <property type="entry name" value="ABC_transporter-like_ATP-bd"/>
</dbReference>
<dbReference type="GO" id="GO:0043215">
    <property type="term" value="P:daunorubicin transport"/>
    <property type="evidence" value="ECO:0007669"/>
    <property type="project" value="InterPro"/>
</dbReference>
<dbReference type="PROSITE" id="PS00211">
    <property type="entry name" value="ABC_TRANSPORTER_1"/>
    <property type="match status" value="1"/>
</dbReference>
<evidence type="ECO:0000256" key="2">
    <source>
        <dbReference type="ARBA" id="ARBA00022448"/>
    </source>
</evidence>
<dbReference type="RefSeq" id="WP_068365785.1">
    <property type="nucleotide sequence ID" value="NZ_CP135915.1"/>
</dbReference>
<evidence type="ECO:0000256" key="8">
    <source>
        <dbReference type="ARBA" id="ARBA00023251"/>
    </source>
</evidence>
<dbReference type="GeneID" id="85487585"/>
<evidence type="ECO:0000256" key="6">
    <source>
        <dbReference type="ARBA" id="ARBA00022967"/>
    </source>
</evidence>
<dbReference type="SUPFAM" id="SSF52540">
    <property type="entry name" value="P-loop containing nucleoside triphosphate hydrolases"/>
    <property type="match status" value="1"/>
</dbReference>
<dbReference type="SMART" id="SM00382">
    <property type="entry name" value="AAA"/>
    <property type="match status" value="1"/>
</dbReference>
<dbReference type="FunFam" id="3.40.50.300:FF:000589">
    <property type="entry name" value="ABC transporter, ATP-binding subunit"/>
    <property type="match status" value="1"/>
</dbReference>
<evidence type="ECO:0000256" key="1">
    <source>
        <dbReference type="ARBA" id="ARBA00004413"/>
    </source>
</evidence>
<dbReference type="AlphaFoldDB" id="A0A1I0UDW2"/>
<feature type="domain" description="ABC transporter" evidence="10">
    <location>
        <begin position="7"/>
        <end position="237"/>
    </location>
</feature>
<dbReference type="GO" id="GO:1900753">
    <property type="term" value="P:doxorubicin transport"/>
    <property type="evidence" value="ECO:0007669"/>
    <property type="project" value="InterPro"/>
</dbReference>
<reference evidence="11 12" key="1">
    <citation type="submission" date="2016-10" db="EMBL/GenBank/DDBJ databases">
        <authorList>
            <person name="de Groot N.N."/>
        </authorList>
    </citation>
    <scope>NUCLEOTIDE SEQUENCE [LARGE SCALE GENOMIC DNA]</scope>
    <source>
        <strain evidence="11 12">DSM 44908</strain>
    </source>
</reference>
<protein>
    <submittedName>
        <fullName evidence="11">ABC-2 type transport system ATP-binding protein</fullName>
    </submittedName>
</protein>
<dbReference type="GO" id="GO:0055085">
    <property type="term" value="P:transmembrane transport"/>
    <property type="evidence" value="ECO:0007669"/>
    <property type="project" value="UniProtKB-ARBA"/>
</dbReference>
<keyword evidence="5 11" id="KW-0067">ATP-binding</keyword>
<dbReference type="GO" id="GO:0005886">
    <property type="term" value="C:plasma membrane"/>
    <property type="evidence" value="ECO:0007669"/>
    <property type="project" value="UniProtKB-SubCell"/>
</dbReference>
<dbReference type="GO" id="GO:0016887">
    <property type="term" value="F:ATP hydrolysis activity"/>
    <property type="evidence" value="ECO:0007669"/>
    <property type="project" value="InterPro"/>
</dbReference>
<dbReference type="Gene3D" id="3.40.50.300">
    <property type="entry name" value="P-loop containing nucleotide triphosphate hydrolases"/>
    <property type="match status" value="1"/>
</dbReference>
<name>A0A1I0UDW2_9NOCA</name>
<dbReference type="Proteomes" id="UP000182054">
    <property type="component" value="Unassembled WGS sequence"/>
</dbReference>
<dbReference type="EMBL" id="FOJN01000020">
    <property type="protein sequence ID" value="SFA61987.1"/>
    <property type="molecule type" value="Genomic_DNA"/>
</dbReference>
<dbReference type="PANTHER" id="PTHR42711:SF19">
    <property type="entry name" value="DOXORUBICIN RESISTANCE ATP-BINDING PROTEIN DRRA"/>
    <property type="match status" value="1"/>
</dbReference>
<gene>
    <name evidence="11" type="ORF">SAMN05444374_12044</name>
</gene>
<keyword evidence="7" id="KW-0472">Membrane</keyword>
<evidence type="ECO:0000256" key="4">
    <source>
        <dbReference type="ARBA" id="ARBA00022741"/>
    </source>
</evidence>
<keyword evidence="3" id="KW-1003">Cell membrane</keyword>
<comment type="similarity">
    <text evidence="9">Belongs to the ABC transporter superfamily. Drug exporter-1 (DrugE1) (TC 3.A.1.105) family.</text>
</comment>